<accession>A0A4S8MUS1</accession>
<evidence type="ECO:0000256" key="1">
    <source>
        <dbReference type="SAM" id="MobiDB-lite"/>
    </source>
</evidence>
<keyword evidence="2" id="KW-1133">Transmembrane helix</keyword>
<evidence type="ECO:0000256" key="2">
    <source>
        <dbReference type="SAM" id="Phobius"/>
    </source>
</evidence>
<keyword evidence="2" id="KW-0472">Membrane</keyword>
<feature type="region of interest" description="Disordered" evidence="1">
    <location>
        <begin position="144"/>
        <end position="180"/>
    </location>
</feature>
<organism evidence="3 4">
    <name type="scientific">Dendrothele bispora (strain CBS 962.96)</name>
    <dbReference type="NCBI Taxonomy" id="1314807"/>
    <lineage>
        <taxon>Eukaryota</taxon>
        <taxon>Fungi</taxon>
        <taxon>Dikarya</taxon>
        <taxon>Basidiomycota</taxon>
        <taxon>Agaricomycotina</taxon>
        <taxon>Agaricomycetes</taxon>
        <taxon>Agaricomycetidae</taxon>
        <taxon>Agaricales</taxon>
        <taxon>Agaricales incertae sedis</taxon>
        <taxon>Dendrothele</taxon>
    </lineage>
</organism>
<evidence type="ECO:0000313" key="4">
    <source>
        <dbReference type="Proteomes" id="UP000297245"/>
    </source>
</evidence>
<gene>
    <name evidence="3" type="ORF">K435DRAFT_848805</name>
</gene>
<feature type="transmembrane region" description="Helical" evidence="2">
    <location>
        <begin position="80"/>
        <end position="102"/>
    </location>
</feature>
<proteinExistence type="predicted"/>
<protein>
    <submittedName>
        <fullName evidence="3">Uncharacterized protein</fullName>
    </submittedName>
</protein>
<sequence length="180" mass="19907">MSTPFIYPATSTPYTPIAPKIPDPILHPMNIITQEQNRSHLLLFAVLAAASQVRIVKANAFTCEKQYTSYSYHYKCPTKVGIIVLIVVLGGFALFLLCLLLYSCIIKRLPGSLSCCGRTRRPLQEPASQEDFEAAGIIHQSQQLSFSSPNPSPSAFQLQHLNAPPPYPYRSEPLDGSEND</sequence>
<dbReference type="EMBL" id="ML179041">
    <property type="protein sequence ID" value="THV06731.1"/>
    <property type="molecule type" value="Genomic_DNA"/>
</dbReference>
<keyword evidence="4" id="KW-1185">Reference proteome</keyword>
<evidence type="ECO:0000313" key="3">
    <source>
        <dbReference type="EMBL" id="THV06731.1"/>
    </source>
</evidence>
<dbReference type="Proteomes" id="UP000297245">
    <property type="component" value="Unassembled WGS sequence"/>
</dbReference>
<reference evidence="3 4" key="1">
    <citation type="journal article" date="2019" name="Nat. Ecol. Evol.">
        <title>Megaphylogeny resolves global patterns of mushroom evolution.</title>
        <authorList>
            <person name="Varga T."/>
            <person name="Krizsan K."/>
            <person name="Foldi C."/>
            <person name="Dima B."/>
            <person name="Sanchez-Garcia M."/>
            <person name="Sanchez-Ramirez S."/>
            <person name="Szollosi G.J."/>
            <person name="Szarkandi J.G."/>
            <person name="Papp V."/>
            <person name="Albert L."/>
            <person name="Andreopoulos W."/>
            <person name="Angelini C."/>
            <person name="Antonin V."/>
            <person name="Barry K.W."/>
            <person name="Bougher N.L."/>
            <person name="Buchanan P."/>
            <person name="Buyck B."/>
            <person name="Bense V."/>
            <person name="Catcheside P."/>
            <person name="Chovatia M."/>
            <person name="Cooper J."/>
            <person name="Damon W."/>
            <person name="Desjardin D."/>
            <person name="Finy P."/>
            <person name="Geml J."/>
            <person name="Haridas S."/>
            <person name="Hughes K."/>
            <person name="Justo A."/>
            <person name="Karasinski D."/>
            <person name="Kautmanova I."/>
            <person name="Kiss B."/>
            <person name="Kocsube S."/>
            <person name="Kotiranta H."/>
            <person name="LaButti K.M."/>
            <person name="Lechner B.E."/>
            <person name="Liimatainen K."/>
            <person name="Lipzen A."/>
            <person name="Lukacs Z."/>
            <person name="Mihaltcheva S."/>
            <person name="Morgado L.N."/>
            <person name="Niskanen T."/>
            <person name="Noordeloos M.E."/>
            <person name="Ohm R.A."/>
            <person name="Ortiz-Santana B."/>
            <person name="Ovrebo C."/>
            <person name="Racz N."/>
            <person name="Riley R."/>
            <person name="Savchenko A."/>
            <person name="Shiryaev A."/>
            <person name="Soop K."/>
            <person name="Spirin V."/>
            <person name="Szebenyi C."/>
            <person name="Tomsovsky M."/>
            <person name="Tulloss R.E."/>
            <person name="Uehling J."/>
            <person name="Grigoriev I.V."/>
            <person name="Vagvolgyi C."/>
            <person name="Papp T."/>
            <person name="Martin F.M."/>
            <person name="Miettinen O."/>
            <person name="Hibbett D.S."/>
            <person name="Nagy L.G."/>
        </authorList>
    </citation>
    <scope>NUCLEOTIDE SEQUENCE [LARGE SCALE GENOMIC DNA]</scope>
    <source>
        <strain evidence="3 4">CBS 962.96</strain>
    </source>
</reference>
<name>A0A4S8MUS1_DENBC</name>
<keyword evidence="2" id="KW-0812">Transmembrane</keyword>
<dbReference type="AlphaFoldDB" id="A0A4S8MUS1"/>